<feature type="domain" description="FUZ/MON1/HPS1 first Longin" evidence="6">
    <location>
        <begin position="125"/>
        <end position="245"/>
    </location>
</feature>
<evidence type="ECO:0000256" key="1">
    <source>
        <dbReference type="ARBA" id="ARBA00004380"/>
    </source>
</evidence>
<evidence type="ECO:0000313" key="9">
    <source>
        <dbReference type="EMBL" id="CUS21284.1"/>
    </source>
</evidence>
<keyword evidence="4" id="KW-0072">Autophagy</keyword>
<dbReference type="GO" id="GO:0032585">
    <property type="term" value="C:multivesicular body membrane"/>
    <property type="evidence" value="ECO:0007669"/>
    <property type="project" value="UniProtKB-SubCell"/>
</dbReference>
<evidence type="ECO:0000259" key="6">
    <source>
        <dbReference type="Pfam" id="PF19036"/>
    </source>
</evidence>
<evidence type="ECO:0000256" key="4">
    <source>
        <dbReference type="RuleBase" id="RU367048"/>
    </source>
</evidence>
<evidence type="ECO:0000256" key="3">
    <source>
        <dbReference type="ARBA" id="ARBA00018132"/>
    </source>
</evidence>
<dbReference type="InterPro" id="IPR043972">
    <property type="entry name" value="FUZ/MON1/HPS1_longin_1"/>
</dbReference>
<keyword evidence="10" id="KW-1185">Reference proteome</keyword>
<feature type="compositionally biased region" description="Basic and acidic residues" evidence="5">
    <location>
        <begin position="1"/>
        <end position="14"/>
    </location>
</feature>
<dbReference type="InterPro" id="IPR043970">
    <property type="entry name" value="FUZ/MON1/HPS1_longin_3"/>
</dbReference>
<sequence>MVGDPHEDYLDVSRSRAKSPVPARLSPFASGVTEPTTSVDFASSFPAPPRPFFEEPRPSSSSIYLDLASERQSVRTAHQDLERELLQSMRSLDLMPKKHAVSNEIPSIFESCTSEMEPLPLHHDKQFFIMSSAGKPIYTMHGQDELVMGLMGIIHTVINYFKIHGTKVHSIVNSSGNSVKQRFVFLDKSPIILMAMSGREESTNDLLQQLDFLYSYLVSTLSRKQLTRLFSRRENFDLRRFLTDSDFQNLNHICDSISRGFNPDFLLGALRCLPLRRSTRQIIDNTMLAQIQGPETHAGRGTLLYGLIVAPGGQLCSVLRPRGHTLHTTDLHLLFSLVFNQFQGLQDDQELWLPICFPKFNSSGFLHCYIRLLPHHASEPRPTDAFSATSHSQKPFDSLSQIQNRTDVSSTRLRPALVLISAQKESFFALKKIGQGIINELDKQGITNQISMASDFGFTMADIPAKFVHHFIYKSKKHVQYVMPHLGSLADLSFPMIDDDSKSVFSAEGNLADSSEDDGPGVKSSNNRTRQKLYLQKLMSYYTHIKNNAISDNGKSFNKSTLSFIKWSNDQPLLEGLPSGEPINMLCLAWLTPTFELLLICNNGVSDRNTALKSAKNIVDWCRKNEHRLFVSNGAIF</sequence>
<comment type="function">
    <text evidence="4">Required for multiple vacuole delivery pathways including the cytoplasm to vacuole transport (Cvt), autophagy, pexophagy and endocytosis.</text>
</comment>
<dbReference type="GO" id="GO:0006623">
    <property type="term" value="P:protein targeting to vacuole"/>
    <property type="evidence" value="ECO:0007669"/>
    <property type="project" value="UniProtKB-UniRule"/>
</dbReference>
<keyword evidence="4" id="KW-0653">Protein transport</keyword>
<keyword evidence="4" id="KW-0813">Transport</keyword>
<keyword evidence="4" id="KW-0967">Endosome</keyword>
<dbReference type="Pfam" id="PF19036">
    <property type="entry name" value="Fuz_longin_1"/>
    <property type="match status" value="1"/>
</dbReference>
<evidence type="ECO:0000313" key="10">
    <source>
        <dbReference type="Proteomes" id="UP000236544"/>
    </source>
</evidence>
<dbReference type="GO" id="GO:0006914">
    <property type="term" value="P:autophagy"/>
    <property type="evidence" value="ECO:0007669"/>
    <property type="project" value="UniProtKB-UniRule"/>
</dbReference>
<dbReference type="PANTHER" id="PTHR13027:SF7">
    <property type="entry name" value="VACUOLAR FUSION PROTEIN MON1 HOMOLOG"/>
    <property type="match status" value="1"/>
</dbReference>
<feature type="region of interest" description="Disordered" evidence="5">
    <location>
        <begin position="1"/>
        <end position="58"/>
    </location>
</feature>
<evidence type="ECO:0000259" key="7">
    <source>
        <dbReference type="Pfam" id="PF19037"/>
    </source>
</evidence>
<dbReference type="Pfam" id="PF19037">
    <property type="entry name" value="Fuz_longin_2"/>
    <property type="match status" value="1"/>
</dbReference>
<evidence type="ECO:0000259" key="8">
    <source>
        <dbReference type="Pfam" id="PF19038"/>
    </source>
</evidence>
<feature type="domain" description="FUZ/MON1/HPS1 third Longin" evidence="8">
    <location>
        <begin position="468"/>
        <end position="626"/>
    </location>
</feature>
<dbReference type="GO" id="GO:0016192">
    <property type="term" value="P:vesicle-mediated transport"/>
    <property type="evidence" value="ECO:0007669"/>
    <property type="project" value="InterPro"/>
</dbReference>
<dbReference type="Pfam" id="PF19038">
    <property type="entry name" value="Fuz_longin_3"/>
    <property type="match status" value="1"/>
</dbReference>
<dbReference type="GO" id="GO:0000329">
    <property type="term" value="C:fungal-type vacuole membrane"/>
    <property type="evidence" value="ECO:0007669"/>
    <property type="project" value="TreeGrafter"/>
</dbReference>
<keyword evidence="4" id="KW-0472">Membrane</keyword>
<dbReference type="InterPro" id="IPR004353">
    <property type="entry name" value="Mon1"/>
</dbReference>
<feature type="domain" description="FUZ/MON1/HPS1 second Longin" evidence="7">
    <location>
        <begin position="302"/>
        <end position="433"/>
    </location>
</feature>
<accession>A0A0P1KMP0</accession>
<dbReference type="PANTHER" id="PTHR13027">
    <property type="entry name" value="SAND PROTEIN-RELATED"/>
    <property type="match status" value="1"/>
</dbReference>
<reference evidence="10" key="1">
    <citation type="submission" date="2015-10" db="EMBL/GenBank/DDBJ databases">
        <authorList>
            <person name="Devillers H."/>
        </authorList>
    </citation>
    <scope>NUCLEOTIDE SEQUENCE [LARGE SCALE GENOMIC DNA]</scope>
</reference>
<comment type="subcellular location">
    <subcellularLocation>
        <location evidence="4">Endosome</location>
        <location evidence="4">Multivesicular body membrane</location>
        <topology evidence="4">Peripheral membrane protein</topology>
    </subcellularLocation>
    <subcellularLocation>
        <location evidence="1 4">Prevacuolar compartment membrane</location>
        <topology evidence="1 4">Peripheral membrane protein</topology>
    </subcellularLocation>
    <subcellularLocation>
        <location evidence="4">Vacuole membrane</location>
        <topology evidence="4">Peripheral membrane protein</topology>
    </subcellularLocation>
</comment>
<evidence type="ECO:0000256" key="5">
    <source>
        <dbReference type="SAM" id="MobiDB-lite"/>
    </source>
</evidence>
<gene>
    <name evidence="9" type="ORF">LAQU0_S02e10220g</name>
</gene>
<dbReference type="InterPro" id="IPR043971">
    <property type="entry name" value="FUZ/MON1/HPS1_longin_2"/>
</dbReference>
<evidence type="ECO:0000256" key="2">
    <source>
        <dbReference type="ARBA" id="ARBA00008968"/>
    </source>
</evidence>
<proteinExistence type="inferred from homology"/>
<keyword evidence="4" id="KW-0926">Vacuole</keyword>
<dbReference type="OrthoDB" id="272411at2759"/>
<name>A0A0P1KMP0_9SACH</name>
<organism evidence="9 10">
    <name type="scientific">Lachancea quebecensis</name>
    <dbReference type="NCBI Taxonomy" id="1654605"/>
    <lineage>
        <taxon>Eukaryota</taxon>
        <taxon>Fungi</taxon>
        <taxon>Dikarya</taxon>
        <taxon>Ascomycota</taxon>
        <taxon>Saccharomycotina</taxon>
        <taxon>Saccharomycetes</taxon>
        <taxon>Saccharomycetales</taxon>
        <taxon>Saccharomycetaceae</taxon>
        <taxon>Lachancea</taxon>
    </lineage>
</organism>
<dbReference type="Proteomes" id="UP000236544">
    <property type="component" value="Unassembled WGS sequence"/>
</dbReference>
<protein>
    <recommendedName>
        <fullName evidence="3 4">Vacuolar fusion protein MON1</fullName>
    </recommendedName>
</protein>
<dbReference type="GO" id="GO:0035658">
    <property type="term" value="C:Mon1-Ccz1 complex"/>
    <property type="evidence" value="ECO:0007669"/>
    <property type="project" value="TreeGrafter"/>
</dbReference>
<comment type="similarity">
    <text evidence="2 4">Belongs to the MON1/SAND family.</text>
</comment>
<dbReference type="PRINTS" id="PR01546">
    <property type="entry name" value="YEAST73DUF"/>
</dbReference>
<dbReference type="EMBL" id="LN890542">
    <property type="protein sequence ID" value="CUS21284.1"/>
    <property type="molecule type" value="Genomic_DNA"/>
</dbReference>
<dbReference type="AlphaFoldDB" id="A0A0P1KMP0"/>